<name>A0A7H0FVV5_9GAMM</name>
<keyword evidence="1" id="KW-1133">Transmembrane helix</keyword>
<evidence type="ECO:0000313" key="2">
    <source>
        <dbReference type="EMBL" id="QNP40171.1"/>
    </source>
</evidence>
<dbReference type="RefSeq" id="WP_187711614.1">
    <property type="nucleotide sequence ID" value="NZ_CP060820.1"/>
</dbReference>
<gene>
    <name evidence="2" type="ORF">H8B22_11825</name>
</gene>
<dbReference type="KEGG" id="lsx:H8B22_11825"/>
<keyword evidence="1" id="KW-0472">Membrane</keyword>
<feature type="transmembrane region" description="Helical" evidence="1">
    <location>
        <begin position="30"/>
        <end position="48"/>
    </location>
</feature>
<keyword evidence="1" id="KW-0812">Transmembrane</keyword>
<evidence type="ECO:0000256" key="1">
    <source>
        <dbReference type="SAM" id="Phobius"/>
    </source>
</evidence>
<protein>
    <submittedName>
        <fullName evidence="2">Uncharacterized protein</fullName>
    </submittedName>
</protein>
<dbReference type="EMBL" id="CP060820">
    <property type="protein sequence ID" value="QNP40171.1"/>
    <property type="molecule type" value="Genomic_DNA"/>
</dbReference>
<dbReference type="AlphaFoldDB" id="A0A7H0FVV5"/>
<reference evidence="2 3" key="1">
    <citation type="submission" date="2020-08" db="EMBL/GenBank/DDBJ databases">
        <title>Lysobacter sp. II4 sp. nov., isolated from soil.</title>
        <authorList>
            <person name="Woo C.Y."/>
            <person name="Kim J."/>
        </authorList>
    </citation>
    <scope>NUCLEOTIDE SEQUENCE [LARGE SCALE GENOMIC DNA]</scope>
    <source>
        <strain evidence="2 3">II4</strain>
    </source>
</reference>
<dbReference type="Proteomes" id="UP000516018">
    <property type="component" value="Chromosome"/>
</dbReference>
<keyword evidence="3" id="KW-1185">Reference proteome</keyword>
<organism evidence="2 3">
    <name type="scientific">Agrilutibacter terrestris</name>
    <dbReference type="NCBI Taxonomy" id="2865112"/>
    <lineage>
        <taxon>Bacteria</taxon>
        <taxon>Pseudomonadati</taxon>
        <taxon>Pseudomonadota</taxon>
        <taxon>Gammaproteobacteria</taxon>
        <taxon>Lysobacterales</taxon>
        <taxon>Lysobacteraceae</taxon>
        <taxon>Agrilutibacter</taxon>
    </lineage>
</organism>
<feature type="transmembrane region" description="Helical" evidence="1">
    <location>
        <begin position="6"/>
        <end position="23"/>
    </location>
</feature>
<sequence>MTIATQILEILALLLFLAGCVLLHVRLRRFSSLSLLISIPAFVAWLFWGQDVFLRAVPAALGTGTASDLRDLGQWLSVATIISAVLLVWLATSFFLTVKAVRPTSRHAA</sequence>
<accession>A0A7H0FVV5</accession>
<evidence type="ECO:0000313" key="3">
    <source>
        <dbReference type="Proteomes" id="UP000516018"/>
    </source>
</evidence>
<feature type="transmembrane region" description="Helical" evidence="1">
    <location>
        <begin position="75"/>
        <end position="98"/>
    </location>
</feature>
<proteinExistence type="predicted"/>